<keyword evidence="1" id="KW-0812">Transmembrane</keyword>
<evidence type="ECO:0008006" key="3">
    <source>
        <dbReference type="Google" id="ProtNLM"/>
    </source>
</evidence>
<organism evidence="2">
    <name type="scientific">marine sediment metagenome</name>
    <dbReference type="NCBI Taxonomy" id="412755"/>
    <lineage>
        <taxon>unclassified sequences</taxon>
        <taxon>metagenomes</taxon>
        <taxon>ecological metagenomes</taxon>
    </lineage>
</organism>
<dbReference type="EMBL" id="LAZR01045671">
    <property type="protein sequence ID" value="KKK98310.1"/>
    <property type="molecule type" value="Genomic_DNA"/>
</dbReference>
<protein>
    <recommendedName>
        <fullName evidence="3">Gram-positive cocci surface proteins LPxTG domain-containing protein</fullName>
    </recommendedName>
</protein>
<gene>
    <name evidence="2" type="ORF">LCGC14_2644010</name>
</gene>
<keyword evidence="1" id="KW-0472">Membrane</keyword>
<name>A0A0F9AJ40_9ZZZZ</name>
<comment type="caution">
    <text evidence="2">The sequence shown here is derived from an EMBL/GenBank/DDBJ whole genome shotgun (WGS) entry which is preliminary data.</text>
</comment>
<keyword evidence="1" id="KW-1133">Transmembrane helix</keyword>
<feature type="transmembrane region" description="Helical" evidence="1">
    <location>
        <begin position="35"/>
        <end position="57"/>
    </location>
</feature>
<reference evidence="2" key="1">
    <citation type="journal article" date="2015" name="Nature">
        <title>Complex archaea that bridge the gap between prokaryotes and eukaryotes.</title>
        <authorList>
            <person name="Spang A."/>
            <person name="Saw J.H."/>
            <person name="Jorgensen S.L."/>
            <person name="Zaremba-Niedzwiedzka K."/>
            <person name="Martijn J."/>
            <person name="Lind A.E."/>
            <person name="van Eijk R."/>
            <person name="Schleper C."/>
            <person name="Guy L."/>
            <person name="Ettema T.J."/>
        </authorList>
    </citation>
    <scope>NUCLEOTIDE SEQUENCE</scope>
</reference>
<sequence length="68" mass="7860">MLLTSKYGNPYYYLVSGIILIAAMSYLIFEDPGDIFQMFLLIVGFVFVITGIVMIVYKQRKKNLKDNK</sequence>
<evidence type="ECO:0000256" key="1">
    <source>
        <dbReference type="SAM" id="Phobius"/>
    </source>
</evidence>
<evidence type="ECO:0000313" key="2">
    <source>
        <dbReference type="EMBL" id="KKK98310.1"/>
    </source>
</evidence>
<accession>A0A0F9AJ40</accession>
<feature type="transmembrane region" description="Helical" evidence="1">
    <location>
        <begin position="12"/>
        <end position="29"/>
    </location>
</feature>
<proteinExistence type="predicted"/>
<dbReference type="AlphaFoldDB" id="A0A0F9AJ40"/>